<feature type="region of interest" description="Disordered" evidence="1">
    <location>
        <begin position="1"/>
        <end position="22"/>
    </location>
</feature>
<evidence type="ECO:0000313" key="2">
    <source>
        <dbReference type="EMBL" id="MFC4605722.1"/>
    </source>
</evidence>
<organism evidence="2 3">
    <name type="scientific">Rhodococcus kronopolitis</name>
    <dbReference type="NCBI Taxonomy" id="1460226"/>
    <lineage>
        <taxon>Bacteria</taxon>
        <taxon>Bacillati</taxon>
        <taxon>Actinomycetota</taxon>
        <taxon>Actinomycetes</taxon>
        <taxon>Mycobacteriales</taxon>
        <taxon>Nocardiaceae</taxon>
        <taxon>Rhodococcus</taxon>
    </lineage>
</organism>
<dbReference type="Proteomes" id="UP001595914">
    <property type="component" value="Unassembled WGS sequence"/>
</dbReference>
<protein>
    <recommendedName>
        <fullName evidence="4">Chemotaxis protein</fullName>
    </recommendedName>
</protein>
<keyword evidence="3" id="KW-1185">Reference proteome</keyword>
<reference evidence="3" key="1">
    <citation type="journal article" date="2019" name="Int. J. Syst. Evol. Microbiol.">
        <title>The Global Catalogue of Microorganisms (GCM) 10K type strain sequencing project: providing services to taxonomists for standard genome sequencing and annotation.</title>
        <authorList>
            <consortium name="The Broad Institute Genomics Platform"/>
            <consortium name="The Broad Institute Genome Sequencing Center for Infectious Disease"/>
            <person name="Wu L."/>
            <person name="Ma J."/>
        </authorList>
    </citation>
    <scope>NUCLEOTIDE SEQUENCE [LARGE SCALE GENOMIC DNA]</scope>
    <source>
        <strain evidence="3">CCUG 54520</strain>
    </source>
</reference>
<proteinExistence type="predicted"/>
<comment type="caution">
    <text evidence="2">The sequence shown here is derived from an EMBL/GenBank/DDBJ whole genome shotgun (WGS) entry which is preliminary data.</text>
</comment>
<sequence length="402" mass="43856">MSDAMQSHGGAEPATRRRERISQQVRQWCEQARIDGNRRELSDDAAVLIAAGHLDEPTRQVLTNRRRVGRVIPTVIAFTDLRLLTDEQTRLQRRASETRPGAAALLVGYRAADLARRLQSARAAVLVSDSHYANGVRAIRRERRDGVHLEPAQREALYAALQRTPAPLPDGRGPVEQVLGSTFGAAAERVASRAPGALAEAGRWAAQALGATPGPAGERFADPVDTLLFLAGTLFDRIDGSSAWRSEHFEVQRVQLDLADELMQIAVDAVALRGIGAELTSALRSTRVDAAREQVRARQRALEPVWDQLVERVAALARIGDLLGQAEDQLRSMAATARAMSLDSRIDDLVARSGNRELSAENTHNVGDQFGEVEEMMLGYRSVLYGDILALTTRSRSAGGDR</sequence>
<name>A0ABV9FYM7_9NOCA</name>
<dbReference type="EMBL" id="JBHSFO010000012">
    <property type="protein sequence ID" value="MFC4605722.1"/>
    <property type="molecule type" value="Genomic_DNA"/>
</dbReference>
<evidence type="ECO:0000256" key="1">
    <source>
        <dbReference type="SAM" id="MobiDB-lite"/>
    </source>
</evidence>
<gene>
    <name evidence="2" type="ORF">ACFO6S_18635</name>
</gene>
<evidence type="ECO:0000313" key="3">
    <source>
        <dbReference type="Proteomes" id="UP001595914"/>
    </source>
</evidence>
<evidence type="ECO:0008006" key="4">
    <source>
        <dbReference type="Google" id="ProtNLM"/>
    </source>
</evidence>
<dbReference type="RefSeq" id="WP_378419445.1">
    <property type="nucleotide sequence ID" value="NZ_JBHSFO010000012.1"/>
</dbReference>
<accession>A0ABV9FYM7</accession>